<dbReference type="GO" id="GO:0000209">
    <property type="term" value="P:protein polyubiquitination"/>
    <property type="evidence" value="ECO:0007669"/>
    <property type="project" value="InterPro"/>
</dbReference>
<dbReference type="SUPFAM" id="SSF57850">
    <property type="entry name" value="RING/U-box"/>
    <property type="match status" value="1"/>
</dbReference>
<dbReference type="PANTHER" id="PTHR11224:SF37">
    <property type="entry name" value="E3 UBIQUITIN-PROTEIN LIGASE MAKORIN-1"/>
    <property type="match status" value="1"/>
</dbReference>
<accession>A0A5E4B108</accession>
<dbReference type="InterPro" id="IPR045072">
    <property type="entry name" value="MKRN-like"/>
</dbReference>
<dbReference type="Gene3D" id="3.30.40.10">
    <property type="entry name" value="Zinc/RING finger domain, C3HC4 (zinc finger)"/>
    <property type="match status" value="1"/>
</dbReference>
<dbReference type="GO" id="GO:0061630">
    <property type="term" value="F:ubiquitin protein ligase activity"/>
    <property type="evidence" value="ECO:0007669"/>
    <property type="project" value="InterPro"/>
</dbReference>
<keyword evidence="6" id="KW-1185">Reference proteome</keyword>
<keyword evidence="2" id="KW-0863">Zinc-finger</keyword>
<dbReference type="EMBL" id="WJEC01001933">
    <property type="protein sequence ID" value="KAF7477424.1"/>
    <property type="molecule type" value="Genomic_DNA"/>
</dbReference>
<dbReference type="InterPro" id="IPR013083">
    <property type="entry name" value="Znf_RING/FYVE/PHD"/>
</dbReference>
<dbReference type="GO" id="GO:0008270">
    <property type="term" value="F:zinc ion binding"/>
    <property type="evidence" value="ECO:0007669"/>
    <property type="project" value="UniProtKB-KW"/>
</dbReference>
<dbReference type="Proteomes" id="UP000335636">
    <property type="component" value="Unassembled WGS sequence"/>
</dbReference>
<sequence length="88" mass="10164">MDAAQRTQHIKSCIEAHKKDMELSLAVQSSEDVLCGVFMEVLSEKAHPSKRCFGILSNCNHTYHLKCIRKWRSAEQYHKVPPQMLDHI</sequence>
<evidence type="ECO:0000313" key="4">
    <source>
        <dbReference type="EMBL" id="KAF7477424.1"/>
    </source>
</evidence>
<dbReference type="AlphaFoldDB" id="A0A5E4B108"/>
<evidence type="ECO:0000256" key="2">
    <source>
        <dbReference type="ARBA" id="ARBA00022771"/>
    </source>
</evidence>
<protein>
    <submittedName>
        <fullName evidence="5">Uncharacterized protein</fullName>
    </submittedName>
</protein>
<evidence type="ECO:0000313" key="5">
    <source>
        <dbReference type="EMBL" id="VTJ62810.1"/>
    </source>
</evidence>
<name>A0A5E4B108_MARMO</name>
<reference evidence="5 6" key="1">
    <citation type="submission" date="2019-04" db="EMBL/GenBank/DDBJ databases">
        <authorList>
            <person name="Alioto T."/>
            <person name="Alioto T."/>
        </authorList>
    </citation>
    <scope>NUCLEOTIDE SEQUENCE [LARGE SCALE GENOMIC DNA]</scope>
</reference>
<organism evidence="5 6">
    <name type="scientific">Marmota monax</name>
    <name type="common">Woodchuck</name>
    <dbReference type="NCBI Taxonomy" id="9995"/>
    <lineage>
        <taxon>Eukaryota</taxon>
        <taxon>Metazoa</taxon>
        <taxon>Chordata</taxon>
        <taxon>Craniata</taxon>
        <taxon>Vertebrata</taxon>
        <taxon>Euteleostomi</taxon>
        <taxon>Mammalia</taxon>
        <taxon>Eutheria</taxon>
        <taxon>Euarchontoglires</taxon>
        <taxon>Glires</taxon>
        <taxon>Rodentia</taxon>
        <taxon>Sciuromorpha</taxon>
        <taxon>Sciuridae</taxon>
        <taxon>Xerinae</taxon>
        <taxon>Marmotini</taxon>
        <taxon>Marmota</taxon>
    </lineage>
</organism>
<keyword evidence="3" id="KW-0862">Zinc</keyword>
<dbReference type="Proteomes" id="UP000662637">
    <property type="component" value="Unassembled WGS sequence"/>
</dbReference>
<evidence type="ECO:0000256" key="1">
    <source>
        <dbReference type="ARBA" id="ARBA00022723"/>
    </source>
</evidence>
<reference evidence="4" key="2">
    <citation type="submission" date="2020-08" db="EMBL/GenBank/DDBJ databases">
        <authorList>
            <person name="Shumante A."/>
            <person name="Zimin A.V."/>
            <person name="Puiu D."/>
            <person name="Salzberg S.L."/>
        </authorList>
    </citation>
    <scope>NUCLEOTIDE SEQUENCE</scope>
    <source>
        <strain evidence="4">WC2-LM</strain>
        <tissue evidence="4">Liver</tissue>
    </source>
</reference>
<evidence type="ECO:0000313" key="6">
    <source>
        <dbReference type="Proteomes" id="UP000335636"/>
    </source>
</evidence>
<gene>
    <name evidence="4" type="ORF">GHT09_011500</name>
    <name evidence="5" type="ORF">MONAX_5E000489</name>
</gene>
<proteinExistence type="predicted"/>
<dbReference type="EMBL" id="CABDUW010000211">
    <property type="protein sequence ID" value="VTJ62810.1"/>
    <property type="molecule type" value="Genomic_DNA"/>
</dbReference>
<keyword evidence="1" id="KW-0479">Metal-binding</keyword>
<evidence type="ECO:0000256" key="3">
    <source>
        <dbReference type="ARBA" id="ARBA00022833"/>
    </source>
</evidence>
<dbReference type="PANTHER" id="PTHR11224">
    <property type="entry name" value="MAKORIN-RELATED"/>
    <property type="match status" value="1"/>
</dbReference>